<comment type="catalytic activity">
    <reaction evidence="1">
        <text>1D-myo-inositol 3-phosphate + CTP + H(+) = CDP-1L-myo-inositol + diphosphate</text>
        <dbReference type="Rhea" id="RHEA:30647"/>
        <dbReference type="ChEBI" id="CHEBI:15378"/>
        <dbReference type="ChEBI" id="CHEBI:33019"/>
        <dbReference type="ChEBI" id="CHEBI:37563"/>
        <dbReference type="ChEBI" id="CHEBI:58401"/>
        <dbReference type="ChEBI" id="CHEBI:62573"/>
        <dbReference type="EC" id="2.7.7.74"/>
    </reaction>
</comment>
<evidence type="ECO:0000256" key="2">
    <source>
        <dbReference type="ARBA" id="ARBA00006982"/>
    </source>
</evidence>
<dbReference type="EMBL" id="AZHW01000487">
    <property type="protein sequence ID" value="ETW99064.1"/>
    <property type="molecule type" value="Genomic_DNA"/>
</dbReference>
<evidence type="ECO:0000256" key="4">
    <source>
        <dbReference type="ARBA" id="ARBA00012504"/>
    </source>
</evidence>
<dbReference type="InterPro" id="IPR029044">
    <property type="entry name" value="Nucleotide-diphossugar_trans"/>
</dbReference>
<comment type="catalytic activity">
    <reaction evidence="7">
        <text>CDP-1L-myo-inositol + 1D-myo-inositol 3-phosphate = bis(1L-myo-inositol) 3,1'-phosphate 1-phosphate + CMP + H(+)</text>
        <dbReference type="Rhea" id="RHEA:31327"/>
        <dbReference type="ChEBI" id="CHEBI:15378"/>
        <dbReference type="ChEBI" id="CHEBI:58401"/>
        <dbReference type="ChEBI" id="CHEBI:60377"/>
        <dbReference type="ChEBI" id="CHEBI:62573"/>
        <dbReference type="ChEBI" id="CHEBI:62576"/>
        <dbReference type="EC" id="2.7.8.34"/>
    </reaction>
</comment>
<keyword evidence="8" id="KW-0472">Membrane</keyword>
<evidence type="ECO:0000256" key="3">
    <source>
        <dbReference type="ARBA" id="ARBA00007897"/>
    </source>
</evidence>
<dbReference type="InterPro" id="IPR000462">
    <property type="entry name" value="CDP-OH_P_trans"/>
</dbReference>
<dbReference type="Proteomes" id="UP000019141">
    <property type="component" value="Unassembled WGS sequence"/>
</dbReference>
<feature type="transmembrane region" description="Helical" evidence="8">
    <location>
        <begin position="370"/>
        <end position="396"/>
    </location>
</feature>
<comment type="similarity">
    <text evidence="2">In the C-terminal section; belongs to the CDP-alcohol phosphatidyltransferase class-I family.</text>
</comment>
<evidence type="ECO:0000256" key="8">
    <source>
        <dbReference type="SAM" id="Phobius"/>
    </source>
</evidence>
<sequence>MPLKGLIVATQMTEDAPPEPCALQPVAGVTLVERHLRLLRKLDVQEVVVWISGPVAPYEAICARLAKLKLHVVLVSDGQAFSDALSASSQADWLLLDGSALVDHRLPKILAEQHGSRIAVRGTDQMFAGCARLRTTEVQRLADTAHGLSGLLGKLLREGVAEPIDLMSLPTYVPDMRRDLAYYWQPIRRREDAQHGKRILLQAAQKGTLDWPAKFIHPRIESWIVQQICTWPITPNHVTLICNLIAYFVAYHFAFGHPGWAIAAALCVGVLDGVDGRLARVKQLTSKFGGFIEHTGDAIYEYTWHIAIAYGLASAGQGWVPYGLAGAIIGADMAEKVCMHIFERRQGLSLDDYSAFDRGFRLIVARRNTLMWTLLPFVVFNALYVGYWVLAIYALITLLERVLRVGFHVLYRPQVQTQF</sequence>
<evidence type="ECO:0000256" key="6">
    <source>
        <dbReference type="ARBA" id="ARBA00018322"/>
    </source>
</evidence>
<keyword evidence="10" id="KW-1185">Reference proteome</keyword>
<dbReference type="SUPFAM" id="SSF53448">
    <property type="entry name" value="Nucleotide-diphospho-sugar transferases"/>
    <property type="match status" value="1"/>
</dbReference>
<dbReference type="Gene3D" id="1.20.120.1760">
    <property type="match status" value="1"/>
</dbReference>
<evidence type="ECO:0000256" key="7">
    <source>
        <dbReference type="ARBA" id="ARBA00049235"/>
    </source>
</evidence>
<dbReference type="GO" id="GO:0016780">
    <property type="term" value="F:phosphotransferase activity, for other substituted phosphate groups"/>
    <property type="evidence" value="ECO:0007669"/>
    <property type="project" value="InterPro"/>
</dbReference>
<dbReference type="Pfam" id="PF01066">
    <property type="entry name" value="CDP-OH_P_transf"/>
    <property type="match status" value="1"/>
</dbReference>
<evidence type="ECO:0000256" key="1">
    <source>
        <dbReference type="ARBA" id="ARBA00000729"/>
    </source>
</evidence>
<dbReference type="AlphaFoldDB" id="W4LMC4"/>
<evidence type="ECO:0000313" key="9">
    <source>
        <dbReference type="EMBL" id="ETW99064.1"/>
    </source>
</evidence>
<evidence type="ECO:0000313" key="10">
    <source>
        <dbReference type="Proteomes" id="UP000019141"/>
    </source>
</evidence>
<protein>
    <recommendedName>
        <fullName evidence="6">Bifunctional IPC transferase and DIPP synthase</fullName>
        <ecNumber evidence="4">2.7.7.74</ecNumber>
        <ecNumber evidence="5">2.7.8.34</ecNumber>
    </recommendedName>
</protein>
<keyword evidence="8" id="KW-1133">Transmembrane helix</keyword>
<comment type="caution">
    <text evidence="9">The sequence shown here is derived from an EMBL/GenBank/DDBJ whole genome shotgun (WGS) entry which is preliminary data.</text>
</comment>
<organism evidence="9 10">
    <name type="scientific">Entotheonella factor</name>
    <dbReference type="NCBI Taxonomy" id="1429438"/>
    <lineage>
        <taxon>Bacteria</taxon>
        <taxon>Pseudomonadati</taxon>
        <taxon>Nitrospinota/Tectimicrobiota group</taxon>
        <taxon>Candidatus Tectimicrobiota</taxon>
        <taxon>Candidatus Entotheonellia</taxon>
        <taxon>Candidatus Entotheonellales</taxon>
        <taxon>Candidatus Entotheonellaceae</taxon>
        <taxon>Candidatus Entotheonella</taxon>
    </lineage>
</organism>
<evidence type="ECO:0000256" key="5">
    <source>
        <dbReference type="ARBA" id="ARBA00013268"/>
    </source>
</evidence>
<gene>
    <name evidence="9" type="ORF">ETSY1_16365</name>
</gene>
<dbReference type="EC" id="2.7.7.74" evidence="4"/>
<dbReference type="HOGENOM" id="CLU_655049_0_0_7"/>
<keyword evidence="8" id="KW-0812">Transmembrane</keyword>
<dbReference type="GO" id="GO:0008654">
    <property type="term" value="P:phospholipid biosynthetic process"/>
    <property type="evidence" value="ECO:0007669"/>
    <property type="project" value="InterPro"/>
</dbReference>
<reference evidence="9 10" key="1">
    <citation type="journal article" date="2014" name="Nature">
        <title>An environmental bacterial taxon with a large and distinct metabolic repertoire.</title>
        <authorList>
            <person name="Wilson M.C."/>
            <person name="Mori T."/>
            <person name="Ruckert C."/>
            <person name="Uria A.R."/>
            <person name="Helf M.J."/>
            <person name="Takada K."/>
            <person name="Gernert C."/>
            <person name="Steffens U.A."/>
            <person name="Heycke N."/>
            <person name="Schmitt S."/>
            <person name="Rinke C."/>
            <person name="Helfrich E.J."/>
            <person name="Brachmann A.O."/>
            <person name="Gurgui C."/>
            <person name="Wakimoto T."/>
            <person name="Kracht M."/>
            <person name="Crusemann M."/>
            <person name="Hentschel U."/>
            <person name="Abe I."/>
            <person name="Matsunaga S."/>
            <person name="Kalinowski J."/>
            <person name="Takeyama H."/>
            <person name="Piel J."/>
        </authorList>
    </citation>
    <scope>NUCLEOTIDE SEQUENCE [LARGE SCALE GENOMIC DNA]</scope>
    <source>
        <strain evidence="10">TSY1</strain>
    </source>
</reference>
<dbReference type="GO" id="GO:0016020">
    <property type="term" value="C:membrane"/>
    <property type="evidence" value="ECO:0007669"/>
    <property type="project" value="InterPro"/>
</dbReference>
<accession>W4LMC4</accession>
<name>W4LMC4_ENTF1</name>
<dbReference type="EC" id="2.7.8.34" evidence="5"/>
<comment type="similarity">
    <text evidence="3">In the N-terminal section; belongs to the MobA family.</text>
</comment>
<dbReference type="InterPro" id="IPR043130">
    <property type="entry name" value="CDP-OH_PTrfase_TM_dom"/>
</dbReference>
<proteinExistence type="inferred from homology"/>